<organism evidence="2 3">
    <name type="scientific">Streptomyces ficellus</name>
    <dbReference type="NCBI Taxonomy" id="1977088"/>
    <lineage>
        <taxon>Bacteria</taxon>
        <taxon>Bacillati</taxon>
        <taxon>Actinomycetota</taxon>
        <taxon>Actinomycetes</taxon>
        <taxon>Kitasatosporales</taxon>
        <taxon>Streptomycetaceae</taxon>
        <taxon>Streptomyces</taxon>
    </lineage>
</organism>
<dbReference type="RefSeq" id="WP_156695726.1">
    <property type="nucleotide sequence ID" value="NZ_CP034279.1"/>
</dbReference>
<evidence type="ECO:0000313" key="2">
    <source>
        <dbReference type="EMBL" id="QGV81990.1"/>
    </source>
</evidence>
<dbReference type="Proteomes" id="UP000422572">
    <property type="component" value="Chromosome"/>
</dbReference>
<sequence>MLFPCHRPSVDQLLIEIHDVIDLPDEEPAERALASLIAGSGVRTVLVDLRTPLVTGGMVAMLLRLRAAAHARGATLAVVARRPLARKVFRICGAHRTLRVSATLSGARAVTRGCHHDPALPAQRERGAGEVRFHGTRR</sequence>
<dbReference type="OrthoDB" id="4267127at2"/>
<evidence type="ECO:0000313" key="3">
    <source>
        <dbReference type="Proteomes" id="UP000422572"/>
    </source>
</evidence>
<accession>A0A6I6FE84</accession>
<proteinExistence type="predicted"/>
<keyword evidence="3" id="KW-1185">Reference proteome</keyword>
<dbReference type="Gene3D" id="3.30.750.24">
    <property type="entry name" value="STAS domain"/>
    <property type="match status" value="1"/>
</dbReference>
<dbReference type="KEGG" id="sfic:EIZ62_29820"/>
<name>A0A6I6FE84_9ACTN</name>
<gene>
    <name evidence="2" type="ORF">EIZ62_29820</name>
</gene>
<dbReference type="EMBL" id="CP034279">
    <property type="protein sequence ID" value="QGV81990.1"/>
    <property type="molecule type" value="Genomic_DNA"/>
</dbReference>
<reference evidence="2 3" key="1">
    <citation type="submission" date="2018-12" db="EMBL/GenBank/DDBJ databases">
        <title>Complete genome sequence of Streptomyces ficellus NRRL8067, the producer of ficellomycin, feldamycin and nojirimycin.</title>
        <authorList>
            <person name="Zhang H."/>
            <person name="Yue R."/>
            <person name="Liu Y."/>
            <person name="Li M."/>
            <person name="Mu H."/>
            <person name="Zhang J."/>
        </authorList>
    </citation>
    <scope>NUCLEOTIDE SEQUENCE [LARGE SCALE GENOMIC DNA]</scope>
    <source>
        <strain evidence="2 3">NRRL 8067</strain>
    </source>
</reference>
<dbReference type="AlphaFoldDB" id="A0A6I6FE84"/>
<dbReference type="SUPFAM" id="SSF52091">
    <property type="entry name" value="SpoIIaa-like"/>
    <property type="match status" value="1"/>
</dbReference>
<evidence type="ECO:0000256" key="1">
    <source>
        <dbReference type="SAM" id="MobiDB-lite"/>
    </source>
</evidence>
<feature type="region of interest" description="Disordered" evidence="1">
    <location>
        <begin position="114"/>
        <end position="138"/>
    </location>
</feature>
<protein>
    <submittedName>
        <fullName evidence="2">Anti-sigma factor antagonist</fullName>
    </submittedName>
</protein>
<dbReference type="InterPro" id="IPR036513">
    <property type="entry name" value="STAS_dom_sf"/>
</dbReference>